<proteinExistence type="predicted"/>
<dbReference type="Proteomes" id="UP000298218">
    <property type="component" value="Unassembled WGS sequence"/>
</dbReference>
<keyword evidence="2" id="KW-1185">Reference proteome</keyword>
<gene>
    <name evidence="1" type="ORF">E3T53_04465</name>
</gene>
<dbReference type="AlphaFoldDB" id="A0A4Y8KRJ9"/>
<comment type="caution">
    <text evidence="1">The sequence shown here is derived from an EMBL/GenBank/DDBJ whole genome shotgun (WGS) entry which is preliminary data.</text>
</comment>
<name>A0A4Y8KRJ9_9MICO</name>
<protein>
    <submittedName>
        <fullName evidence="1">Uncharacterized protein</fullName>
    </submittedName>
</protein>
<dbReference type="OrthoDB" id="5126107at2"/>
<evidence type="ECO:0000313" key="2">
    <source>
        <dbReference type="Proteomes" id="UP000298218"/>
    </source>
</evidence>
<sequence>MIPVSDQMVSAIADGSATSGWVGDLIVDGQVVLRDLEFTGELISDSGALVLTQGSLKLNYTDDLGHTIVPEKLTSWLMPFASFIDISYRVTIKGIFSKKVLRGRLKVIGVTDPQETRIRMADRLITVGSSVQIKVADLFYTTDLERFEAPSGPTDKSSVWAEIQRLTLLPLNRSVPDAAITRTVLYKENRLDAIEELSALIGGRPYITPMGEVSVSPFEWGSPVAKLSMGAGGRVGRASADDLTPEGICNKVSVRSWNDEQATVLAEAIIPTGPLRWGGGHGRVPYFLSSEFVTTQAQAQEWADRTLPLVSVMKAVTYTIQCTADPRLEVWDVIEFEKDGVTIVGRIEKITMPARGQMTLVVSVSRG</sequence>
<organism evidence="1 2">
    <name type="scientific">Cryobacterium psychrophilum</name>
    <dbReference type="NCBI Taxonomy" id="41988"/>
    <lineage>
        <taxon>Bacteria</taxon>
        <taxon>Bacillati</taxon>
        <taxon>Actinomycetota</taxon>
        <taxon>Actinomycetes</taxon>
        <taxon>Micrococcales</taxon>
        <taxon>Microbacteriaceae</taxon>
        <taxon>Cryobacterium</taxon>
    </lineage>
</organism>
<accession>A0A4Y8KRJ9</accession>
<dbReference type="RefSeq" id="WP_134173933.1">
    <property type="nucleotide sequence ID" value="NZ_SODI01000001.1"/>
</dbReference>
<reference evidence="1 2" key="1">
    <citation type="submission" date="2019-03" db="EMBL/GenBank/DDBJ databases">
        <title>Genomics of glacier-inhabiting Cryobacterium strains.</title>
        <authorList>
            <person name="Liu Q."/>
            <person name="Xin Y.-H."/>
        </authorList>
    </citation>
    <scope>NUCLEOTIDE SEQUENCE [LARGE SCALE GENOMIC DNA]</scope>
    <source>
        <strain evidence="1 2">CGMCC 1.4292</strain>
    </source>
</reference>
<dbReference type="EMBL" id="SOHQ01000013">
    <property type="protein sequence ID" value="TFD80879.1"/>
    <property type="molecule type" value="Genomic_DNA"/>
</dbReference>
<evidence type="ECO:0000313" key="1">
    <source>
        <dbReference type="EMBL" id="TFD80879.1"/>
    </source>
</evidence>